<feature type="region of interest" description="Disordered" evidence="2">
    <location>
        <begin position="463"/>
        <end position="618"/>
    </location>
</feature>
<evidence type="ECO:0000313" key="4">
    <source>
        <dbReference type="Proteomes" id="UP001165121"/>
    </source>
</evidence>
<evidence type="ECO:0000256" key="2">
    <source>
        <dbReference type="SAM" id="MobiDB-lite"/>
    </source>
</evidence>
<feature type="region of interest" description="Disordered" evidence="2">
    <location>
        <begin position="322"/>
        <end position="358"/>
    </location>
</feature>
<comment type="caution">
    <text evidence="3">The sequence shown here is derived from an EMBL/GenBank/DDBJ whole genome shotgun (WGS) entry which is preliminary data.</text>
</comment>
<dbReference type="Proteomes" id="UP001165121">
    <property type="component" value="Unassembled WGS sequence"/>
</dbReference>
<feature type="compositionally biased region" description="Low complexity" evidence="2">
    <location>
        <begin position="276"/>
        <end position="295"/>
    </location>
</feature>
<feature type="compositionally biased region" description="Polar residues" evidence="2">
    <location>
        <begin position="242"/>
        <end position="251"/>
    </location>
</feature>
<feature type="region of interest" description="Disordered" evidence="2">
    <location>
        <begin position="175"/>
        <end position="295"/>
    </location>
</feature>
<feature type="compositionally biased region" description="Basic and acidic residues" evidence="2">
    <location>
        <begin position="329"/>
        <end position="340"/>
    </location>
</feature>
<feature type="compositionally biased region" description="Low complexity" evidence="2">
    <location>
        <begin position="506"/>
        <end position="516"/>
    </location>
</feature>
<feature type="compositionally biased region" description="Basic and acidic residues" evidence="2">
    <location>
        <begin position="544"/>
        <end position="568"/>
    </location>
</feature>
<dbReference type="AlphaFoldDB" id="A0A9W7D8F7"/>
<feature type="coiled-coil region" evidence="1">
    <location>
        <begin position="6"/>
        <end position="33"/>
    </location>
</feature>
<dbReference type="OrthoDB" id="10661707at2759"/>
<feature type="compositionally biased region" description="Basic and acidic residues" evidence="2">
    <location>
        <begin position="527"/>
        <end position="536"/>
    </location>
</feature>
<feature type="compositionally biased region" description="Basic and acidic residues" evidence="2">
    <location>
        <begin position="577"/>
        <end position="586"/>
    </location>
</feature>
<feature type="compositionally biased region" description="Basic and acidic residues" evidence="2">
    <location>
        <begin position="206"/>
        <end position="241"/>
    </location>
</feature>
<evidence type="ECO:0000313" key="3">
    <source>
        <dbReference type="EMBL" id="GMF57492.1"/>
    </source>
</evidence>
<feature type="compositionally biased region" description="Acidic residues" evidence="2">
    <location>
        <begin position="636"/>
        <end position="646"/>
    </location>
</feature>
<evidence type="ECO:0000256" key="1">
    <source>
        <dbReference type="SAM" id="Coils"/>
    </source>
</evidence>
<accession>A0A9W7D8F7</accession>
<gene>
    <name evidence="3" type="ORF">Pfra01_002453200</name>
</gene>
<name>A0A9W7D8F7_9STRA</name>
<keyword evidence="1" id="KW-0175">Coiled coil</keyword>
<keyword evidence="4" id="KW-1185">Reference proteome</keyword>
<protein>
    <submittedName>
        <fullName evidence="3">Unnamed protein product</fullName>
    </submittedName>
</protein>
<sequence length="689" mass="79095">METSAHETLEEASKMLQTEYQRLESSLAMQKERMEFEISSRKQEEDLQRVEFETQDRVREVHKQREMEERLSRLRTEFETRVKQQELQDMLKLERWKQEDEVHARKAKIQLRRREERALLSQEKRVRQELENRLLEQQLARDRELLELENTRCARRKEQQGQEDIDNDMDAQIDRHSSARESNASPGVRAAVEETQDPRRHHGVPSHHEAPHHIKLRERDSGNRPERYVEDRSTYDVKDSPRQLNISSSDGIQDDNSEVSESPLGTPDYVPSKPASPMSVERPPSSESSMSFASASMRRTMAEMSLLEKALGNISSSVSSCSARSNHSVHGDEDHARHEINEDDVSEAGSTHSDNSRRYVTEFRLRDEVGGQELHTATIPSPLRAVEQQSPPRTPSPFLQMQNEAVFTPQTSQQPREHLEFFTPESTGEFSHDKHEVFTREVTHGYSRAQDEEVITPPVVREHPLAHDEAVSTPPAVRGHLDSEDEVLRTPQFSRQFMHSEDDESSSTQSDQGQSQDQDKVAASQRGDLEVQDDRSSTPQAVRECSEAREEDAFTPKLERHFSSHEEELFTTPRAAVEPDAHESSRSAEVATSARVQPVEDSDSDSDGYASPSAMDALQRPIAELEKKLGIRFDDFSDEEKEDEYSFDIRQDSDEEEDETIEDDRAKLLQRAKRLLELSSFDTDSDDEL</sequence>
<dbReference type="EMBL" id="BSXT01004362">
    <property type="protein sequence ID" value="GMF57492.1"/>
    <property type="molecule type" value="Genomic_DNA"/>
</dbReference>
<feature type="region of interest" description="Disordered" evidence="2">
    <location>
        <begin position="631"/>
        <end position="661"/>
    </location>
</feature>
<feature type="coiled-coil region" evidence="1">
    <location>
        <begin position="113"/>
        <end position="147"/>
    </location>
</feature>
<proteinExistence type="predicted"/>
<reference evidence="3" key="1">
    <citation type="submission" date="2023-04" db="EMBL/GenBank/DDBJ databases">
        <title>Phytophthora fragariaefolia NBRC 109709.</title>
        <authorList>
            <person name="Ichikawa N."/>
            <person name="Sato H."/>
            <person name="Tonouchi N."/>
        </authorList>
    </citation>
    <scope>NUCLEOTIDE SEQUENCE</scope>
    <source>
        <strain evidence="3">NBRC 109709</strain>
    </source>
</reference>
<organism evidence="3 4">
    <name type="scientific">Phytophthora fragariaefolia</name>
    <dbReference type="NCBI Taxonomy" id="1490495"/>
    <lineage>
        <taxon>Eukaryota</taxon>
        <taxon>Sar</taxon>
        <taxon>Stramenopiles</taxon>
        <taxon>Oomycota</taxon>
        <taxon>Peronosporomycetes</taxon>
        <taxon>Peronosporales</taxon>
        <taxon>Peronosporaceae</taxon>
        <taxon>Phytophthora</taxon>
    </lineage>
</organism>
<feature type="compositionally biased region" description="Basic and acidic residues" evidence="2">
    <location>
        <begin position="479"/>
        <end position="488"/>
    </location>
</feature>